<gene>
    <name evidence="1" type="ORF">AAFP95_15075</name>
</gene>
<evidence type="ECO:0000313" key="2">
    <source>
        <dbReference type="Proteomes" id="UP001463665"/>
    </source>
</evidence>
<organism evidence="1 2">
    <name type="scientific">Chryseobacterium endophyticum</name>
    <dbReference type="NCBI Taxonomy" id="1854762"/>
    <lineage>
        <taxon>Bacteria</taxon>
        <taxon>Pseudomonadati</taxon>
        <taxon>Bacteroidota</taxon>
        <taxon>Flavobacteriia</taxon>
        <taxon>Flavobacteriales</taxon>
        <taxon>Weeksellaceae</taxon>
        <taxon>Chryseobacterium group</taxon>
        <taxon>Chryseobacterium</taxon>
    </lineage>
</organism>
<protein>
    <recommendedName>
        <fullName evidence="3">GNAT family N-acetyltransferase</fullName>
    </recommendedName>
</protein>
<dbReference type="Proteomes" id="UP001463665">
    <property type="component" value="Chromosome"/>
</dbReference>
<keyword evidence="2" id="KW-1185">Reference proteome</keyword>
<reference evidence="1 2" key="1">
    <citation type="submission" date="2024-04" db="EMBL/GenBank/DDBJ databases">
        <title>Genome sequencing and assembly of rice foliar adapted Chryseobacterium endophyticum OsEnb-ALM-A6.</title>
        <authorList>
            <person name="Kumar S."/>
            <person name="Javed M."/>
            <person name="Chouhan V."/>
            <person name="Charishma K."/>
            <person name="Patel A."/>
            <person name="Kumar M."/>
            <person name="Sahu K.P."/>
            <person name="Kumar A."/>
        </authorList>
    </citation>
    <scope>NUCLEOTIDE SEQUENCE [LARGE SCALE GENOMIC DNA]</scope>
    <source>
        <strain evidence="1 2">OsEnb-ALM-A6</strain>
    </source>
</reference>
<name>A0AAU6WKK4_9FLAO</name>
<dbReference type="AlphaFoldDB" id="A0AAU6WKK4"/>
<evidence type="ECO:0008006" key="3">
    <source>
        <dbReference type="Google" id="ProtNLM"/>
    </source>
</evidence>
<dbReference type="RefSeq" id="WP_345765723.1">
    <property type="nucleotide sequence ID" value="NZ_CP154834.1"/>
</dbReference>
<accession>A0AAU6WKK4</accession>
<proteinExistence type="predicted"/>
<dbReference type="EMBL" id="CP154834">
    <property type="protein sequence ID" value="XAO73123.1"/>
    <property type="molecule type" value="Genomic_DNA"/>
</dbReference>
<sequence>MAQHLLYNEIDLNADSLEFIKNNFKGLAKEAEWQQLKNYLIFLAENNSLKLCGAFSGNILINLALLIADQKQLSLLGLVNNENFKHENGSSFLIDRILQQYVGQQSFNFMGSNIRGIEVFFKSFGAELREYNFIENKFLKRFI</sequence>
<evidence type="ECO:0000313" key="1">
    <source>
        <dbReference type="EMBL" id="XAO73123.1"/>
    </source>
</evidence>